<accession>A0A1S2LXJ5</accession>
<evidence type="ECO:0000313" key="3">
    <source>
        <dbReference type="Proteomes" id="UP000179524"/>
    </source>
</evidence>
<gene>
    <name evidence="2" type="ORF">BKP37_01635</name>
</gene>
<keyword evidence="1" id="KW-0812">Transmembrane</keyword>
<keyword evidence="1" id="KW-1133">Transmembrane helix</keyword>
<reference evidence="2 3" key="1">
    <citation type="submission" date="2016-10" db="EMBL/GenBank/DDBJ databases">
        <title>Draft genome sequences of four alkaliphilic bacteria belonging to the Anaerobacillus genus.</title>
        <authorList>
            <person name="Bassil N.M."/>
            <person name="Lloyd J.R."/>
        </authorList>
    </citation>
    <scope>NUCLEOTIDE SEQUENCE [LARGE SCALE GENOMIC DNA]</scope>
    <source>
        <strain evidence="2 3">DSM 18345</strain>
    </source>
</reference>
<dbReference type="Proteomes" id="UP000179524">
    <property type="component" value="Unassembled WGS sequence"/>
</dbReference>
<sequence>MKMLLFLVHLLIISSLFLLGIINLFMFQNGFLGVLSILTGLLMIVLLKNATDDREIFGR</sequence>
<dbReference type="OrthoDB" id="2974765at2"/>
<name>A0A1S2LXJ5_9BACI</name>
<dbReference type="EMBL" id="MLQR01000001">
    <property type="protein sequence ID" value="OIJ17232.1"/>
    <property type="molecule type" value="Genomic_DNA"/>
</dbReference>
<comment type="caution">
    <text evidence="2">The sequence shown here is derived from an EMBL/GenBank/DDBJ whole genome shotgun (WGS) entry which is preliminary data.</text>
</comment>
<feature type="transmembrane region" description="Helical" evidence="1">
    <location>
        <begin position="30"/>
        <end position="47"/>
    </location>
</feature>
<organism evidence="2 3">
    <name type="scientific">Anaerobacillus alkalilacustris</name>
    <dbReference type="NCBI Taxonomy" id="393763"/>
    <lineage>
        <taxon>Bacteria</taxon>
        <taxon>Bacillati</taxon>
        <taxon>Bacillota</taxon>
        <taxon>Bacilli</taxon>
        <taxon>Bacillales</taxon>
        <taxon>Bacillaceae</taxon>
        <taxon>Anaerobacillus</taxon>
    </lineage>
</organism>
<evidence type="ECO:0000256" key="1">
    <source>
        <dbReference type="SAM" id="Phobius"/>
    </source>
</evidence>
<keyword evidence="1" id="KW-0472">Membrane</keyword>
<proteinExistence type="predicted"/>
<dbReference type="AlphaFoldDB" id="A0A1S2LXJ5"/>
<keyword evidence="3" id="KW-1185">Reference proteome</keyword>
<dbReference type="RefSeq" id="WP_071307958.1">
    <property type="nucleotide sequence ID" value="NZ_MLQR01000001.1"/>
</dbReference>
<protein>
    <submittedName>
        <fullName evidence="2">Uncharacterized protein</fullName>
    </submittedName>
</protein>
<evidence type="ECO:0000313" key="2">
    <source>
        <dbReference type="EMBL" id="OIJ17232.1"/>
    </source>
</evidence>